<feature type="non-terminal residue" evidence="4">
    <location>
        <position position="1"/>
    </location>
</feature>
<sequence length="232" mass="25622">YTMALNVEAKGGNGGKQWDDGFNYECVTKLHVRGGREGIQFIKFEYVKAGETTVGLIHGVSDRCGLTQTFEINHLEKEHLISVGVTAMNRLIKKKNNGKKIIGFHGFAKKNLNSLGAYFIRMPSTKSAMQGGQTTGVSYDDGGDYDGVRKVYVTTEGTATRHIKFDYDKAGNEQNRERGLRSIIHMNISHQWSAVTQPYNCIVLTSLTFKTSKGRTSSTIGPVTGTKFVLKS</sequence>
<dbReference type="PANTHER" id="PTHR47293:SF66">
    <property type="entry name" value="JACALIN-RELATED LECTIN 11-RELATED"/>
    <property type="match status" value="1"/>
</dbReference>
<comment type="caution">
    <text evidence="4">The sequence shown here is derived from an EMBL/GenBank/DDBJ whole genome shotgun (WGS) entry which is preliminary data.</text>
</comment>
<evidence type="ECO:0000259" key="3">
    <source>
        <dbReference type="PROSITE" id="PS51752"/>
    </source>
</evidence>
<keyword evidence="5" id="KW-1185">Reference proteome</keyword>
<organism evidence="4 5">
    <name type="scientific">Brassica napus</name>
    <name type="common">Rape</name>
    <dbReference type="NCBI Taxonomy" id="3708"/>
    <lineage>
        <taxon>Eukaryota</taxon>
        <taxon>Viridiplantae</taxon>
        <taxon>Streptophyta</taxon>
        <taxon>Embryophyta</taxon>
        <taxon>Tracheophyta</taxon>
        <taxon>Spermatophyta</taxon>
        <taxon>Magnoliopsida</taxon>
        <taxon>eudicotyledons</taxon>
        <taxon>Gunneridae</taxon>
        <taxon>Pentapetalae</taxon>
        <taxon>rosids</taxon>
        <taxon>malvids</taxon>
        <taxon>Brassicales</taxon>
        <taxon>Brassicaceae</taxon>
        <taxon>Brassiceae</taxon>
        <taxon>Brassica</taxon>
    </lineage>
</organism>
<feature type="domain" description="Jacalin-type lectin" evidence="3">
    <location>
        <begin position="4"/>
        <end position="121"/>
    </location>
</feature>
<dbReference type="Pfam" id="PF01419">
    <property type="entry name" value="Jacalin"/>
    <property type="match status" value="2"/>
</dbReference>
<dbReference type="InterPro" id="IPR036404">
    <property type="entry name" value="Jacalin-like_lectin_dom_sf"/>
</dbReference>
<accession>A0ABQ7YZ31</accession>
<evidence type="ECO:0000256" key="1">
    <source>
        <dbReference type="ARBA" id="ARBA00006568"/>
    </source>
</evidence>
<dbReference type="EMBL" id="JAGKQM010000016">
    <property type="protein sequence ID" value="KAH0873160.1"/>
    <property type="molecule type" value="Genomic_DNA"/>
</dbReference>
<dbReference type="PROSITE" id="PS51752">
    <property type="entry name" value="JACALIN_LECTIN"/>
    <property type="match status" value="2"/>
</dbReference>
<gene>
    <name evidence="4" type="ORF">HID58_070522</name>
</gene>
<reference evidence="4 5" key="1">
    <citation type="submission" date="2021-05" db="EMBL/GenBank/DDBJ databases">
        <title>Genome Assembly of Synthetic Allotetraploid Brassica napus Reveals Homoeologous Exchanges between Subgenomes.</title>
        <authorList>
            <person name="Davis J.T."/>
        </authorList>
    </citation>
    <scope>NUCLEOTIDE SEQUENCE [LARGE SCALE GENOMIC DNA]</scope>
    <source>
        <strain evidence="5">cv. Da-Ae</strain>
        <tissue evidence="4">Seedling</tissue>
    </source>
</reference>
<dbReference type="PANTHER" id="PTHR47293">
    <property type="entry name" value="JACALIN-RELATED LECTIN 3"/>
    <property type="match status" value="1"/>
</dbReference>
<protein>
    <recommendedName>
        <fullName evidence="3">Jacalin-type lectin domain-containing protein</fullName>
    </recommendedName>
</protein>
<dbReference type="SUPFAM" id="SSF51101">
    <property type="entry name" value="Mannose-binding lectins"/>
    <property type="match status" value="2"/>
</dbReference>
<evidence type="ECO:0000256" key="2">
    <source>
        <dbReference type="ARBA" id="ARBA00022734"/>
    </source>
</evidence>
<keyword evidence="2" id="KW-0430">Lectin</keyword>
<name>A0ABQ7YZ31_BRANA</name>
<comment type="similarity">
    <text evidence="1">Belongs to the jacalin lectin family.</text>
</comment>
<evidence type="ECO:0000313" key="5">
    <source>
        <dbReference type="Proteomes" id="UP000824890"/>
    </source>
</evidence>
<dbReference type="SMART" id="SM00915">
    <property type="entry name" value="Jacalin"/>
    <property type="match status" value="2"/>
</dbReference>
<dbReference type="Proteomes" id="UP000824890">
    <property type="component" value="Unassembled WGS sequence"/>
</dbReference>
<dbReference type="Gene3D" id="2.100.10.30">
    <property type="entry name" value="Jacalin-like lectin domain"/>
    <property type="match status" value="2"/>
</dbReference>
<feature type="domain" description="Jacalin-type lectin" evidence="3">
    <location>
        <begin position="124"/>
        <end position="232"/>
    </location>
</feature>
<evidence type="ECO:0000313" key="4">
    <source>
        <dbReference type="EMBL" id="KAH0873160.1"/>
    </source>
</evidence>
<proteinExistence type="inferred from homology"/>
<dbReference type="InterPro" id="IPR001229">
    <property type="entry name" value="Jacalin-like_lectin_dom"/>
</dbReference>